<dbReference type="Pfam" id="PF00728">
    <property type="entry name" value="Glyco_hydro_20"/>
    <property type="match status" value="1"/>
</dbReference>
<sequence>MKLDLRCLQIDLARQKESVAFVKSYADFAAENGYNALILYLENAVRTEDTAFFDPEETYSADEIREIVAYAESKGLDVIPALENLGHLEKFFLYPQLEHLSEITDVEKEGRGFDRFKRGACGCITNPELNKFFDKYIADVCSLFHSKYVHMGLDEPFDLAVCERCKGALAAGKSKSDLFLAHILHTYELCKSLGKTMMMWDDFFEYADIVRDLPRDIVLCNWNYVFVGDEPQGHWTNRIKKDWFRLYDELGFSYLFCVYAHRCSSPYNVDTFTDYAEKYSPVGAIMTTWKRSDSFYQGAYPNIAYAGKKWSGLIQSEGDRVAAYASALGGSEECAKLLLSMNIVECGSVGDMANAAESDYMLKLMYRAALVPALEALRGFQGSLSGQARDVVTDAYDYIYEIYLNLRLQRLAVSIFDDYERKEDMRPCRLKELDEIAAGFEEIRENGAALWERYRSGIKSCRGAFEKKFASYAQKIDRCRKELIKGRRCGVLYVDLMLHDPYPTVHNQIAVKYRGEEENILFTGVLKPSIAQFEIGGCYGYRFAIEEKELESVTFAVWGEGAHYPLHFRYTAQGRKYVADTVEVLSGDVRNAENVLFEDTRFAEMGTDDGIAHFNDIALSAKRHVIRVTFRPLSEVKK</sequence>
<dbReference type="InterPro" id="IPR038901">
    <property type="entry name" value="HEXDC-like"/>
</dbReference>
<comment type="caution">
    <text evidence="4">The sequence shown here is derived from an EMBL/GenBank/DDBJ whole genome shotgun (WGS) entry which is preliminary data.</text>
</comment>
<evidence type="ECO:0000256" key="1">
    <source>
        <dbReference type="ARBA" id="ARBA00006285"/>
    </source>
</evidence>
<evidence type="ECO:0000259" key="3">
    <source>
        <dbReference type="Pfam" id="PF00728"/>
    </source>
</evidence>
<dbReference type="GO" id="GO:0004563">
    <property type="term" value="F:beta-N-acetylhexosaminidase activity"/>
    <property type="evidence" value="ECO:0007669"/>
    <property type="project" value="UniProtKB-ARBA"/>
</dbReference>
<dbReference type="SUPFAM" id="SSF51445">
    <property type="entry name" value="(Trans)glycosidases"/>
    <property type="match status" value="1"/>
</dbReference>
<evidence type="ECO:0000313" key="4">
    <source>
        <dbReference type="EMBL" id="HIY77873.1"/>
    </source>
</evidence>
<reference evidence="4" key="1">
    <citation type="journal article" date="2021" name="PeerJ">
        <title>Extensive microbial diversity within the chicken gut microbiome revealed by metagenomics and culture.</title>
        <authorList>
            <person name="Gilroy R."/>
            <person name="Ravi A."/>
            <person name="Getino M."/>
            <person name="Pursley I."/>
            <person name="Horton D.L."/>
            <person name="Alikhan N.F."/>
            <person name="Baker D."/>
            <person name="Gharbi K."/>
            <person name="Hall N."/>
            <person name="Watson M."/>
            <person name="Adriaenssens E.M."/>
            <person name="Foster-Nyarko E."/>
            <person name="Jarju S."/>
            <person name="Secka A."/>
            <person name="Antonio M."/>
            <person name="Oren A."/>
            <person name="Chaudhuri R.R."/>
            <person name="La Ragione R."/>
            <person name="Hildebrand F."/>
            <person name="Pallen M.J."/>
        </authorList>
    </citation>
    <scope>NUCLEOTIDE SEQUENCE</scope>
    <source>
        <strain evidence="4">CHK199-9574</strain>
    </source>
</reference>
<dbReference type="InterPro" id="IPR015883">
    <property type="entry name" value="Glyco_hydro_20_cat"/>
</dbReference>
<feature type="domain" description="Glycoside hydrolase family 20 catalytic" evidence="3">
    <location>
        <begin position="53"/>
        <end position="273"/>
    </location>
</feature>
<accession>A0A9D1ZAN0</accession>
<dbReference type="GO" id="GO:0005975">
    <property type="term" value="P:carbohydrate metabolic process"/>
    <property type="evidence" value="ECO:0007669"/>
    <property type="project" value="InterPro"/>
</dbReference>
<dbReference type="PANTHER" id="PTHR21040:SF8">
    <property type="entry name" value="BCDNA.GH04120"/>
    <property type="match status" value="1"/>
</dbReference>
<dbReference type="Gene3D" id="3.20.20.80">
    <property type="entry name" value="Glycosidases"/>
    <property type="match status" value="1"/>
</dbReference>
<protein>
    <submittedName>
        <fullName evidence="4">Family 20 glycosylhydrolase</fullName>
    </submittedName>
</protein>
<dbReference type="PANTHER" id="PTHR21040">
    <property type="entry name" value="BCDNA.GH04120"/>
    <property type="match status" value="1"/>
</dbReference>
<evidence type="ECO:0000256" key="2">
    <source>
        <dbReference type="ARBA" id="ARBA00022801"/>
    </source>
</evidence>
<organism evidence="4 5">
    <name type="scientific">Candidatus Borkfalkia excrementavium</name>
    <dbReference type="NCBI Taxonomy" id="2838505"/>
    <lineage>
        <taxon>Bacteria</taxon>
        <taxon>Bacillati</taxon>
        <taxon>Bacillota</taxon>
        <taxon>Clostridia</taxon>
        <taxon>Christensenellales</taxon>
        <taxon>Christensenellaceae</taxon>
        <taxon>Candidatus Borkfalkia</taxon>
    </lineage>
</organism>
<name>A0A9D1ZAN0_9FIRM</name>
<reference evidence="4" key="2">
    <citation type="submission" date="2021-04" db="EMBL/GenBank/DDBJ databases">
        <authorList>
            <person name="Gilroy R."/>
        </authorList>
    </citation>
    <scope>NUCLEOTIDE SEQUENCE</scope>
    <source>
        <strain evidence="4">CHK199-9574</strain>
    </source>
</reference>
<evidence type="ECO:0000313" key="5">
    <source>
        <dbReference type="Proteomes" id="UP000824135"/>
    </source>
</evidence>
<gene>
    <name evidence="4" type="ORF">H9728_02405</name>
</gene>
<dbReference type="Proteomes" id="UP000824135">
    <property type="component" value="Unassembled WGS sequence"/>
</dbReference>
<dbReference type="EMBL" id="DXCO01000019">
    <property type="protein sequence ID" value="HIY77873.1"/>
    <property type="molecule type" value="Genomic_DNA"/>
</dbReference>
<comment type="similarity">
    <text evidence="1">Belongs to the glycosyl hydrolase 20 family.</text>
</comment>
<proteinExistence type="inferred from homology"/>
<dbReference type="InterPro" id="IPR017853">
    <property type="entry name" value="GH"/>
</dbReference>
<keyword evidence="2" id="KW-0378">Hydrolase</keyword>
<dbReference type="AlphaFoldDB" id="A0A9D1ZAN0"/>